<accession>A0A3R5VZ19</accession>
<reference evidence="2 3" key="1">
    <citation type="submission" date="2018-08" db="EMBL/GenBank/DDBJ databases">
        <title>A genome reference for cultivated species of the human gut microbiota.</title>
        <authorList>
            <person name="Zou Y."/>
            <person name="Xue W."/>
            <person name="Luo G."/>
        </authorList>
    </citation>
    <scope>NUCLEOTIDE SEQUENCE [LARGE SCALE GENOMIC DNA]</scope>
    <source>
        <strain evidence="2 3">AF28-15</strain>
    </source>
</reference>
<organism evidence="2 3">
    <name type="scientific">Roseburia inulinivorans</name>
    <dbReference type="NCBI Taxonomy" id="360807"/>
    <lineage>
        <taxon>Bacteria</taxon>
        <taxon>Bacillati</taxon>
        <taxon>Bacillota</taxon>
        <taxon>Clostridia</taxon>
        <taxon>Lachnospirales</taxon>
        <taxon>Lachnospiraceae</taxon>
        <taxon>Roseburia</taxon>
    </lineage>
</organism>
<comment type="caution">
    <text evidence="2">The sequence shown here is derived from an EMBL/GenBank/DDBJ whole genome shotgun (WGS) entry which is preliminary data.</text>
</comment>
<evidence type="ECO:0000313" key="2">
    <source>
        <dbReference type="EMBL" id="RGQ48166.1"/>
    </source>
</evidence>
<feature type="transmembrane region" description="Helical" evidence="1">
    <location>
        <begin position="169"/>
        <end position="190"/>
    </location>
</feature>
<dbReference type="AlphaFoldDB" id="A0A3R5VZ19"/>
<feature type="transmembrane region" description="Helical" evidence="1">
    <location>
        <begin position="6"/>
        <end position="27"/>
    </location>
</feature>
<keyword evidence="1" id="KW-0472">Membrane</keyword>
<gene>
    <name evidence="2" type="ORF">DWY96_10250</name>
</gene>
<evidence type="ECO:0000313" key="3">
    <source>
        <dbReference type="Proteomes" id="UP000283738"/>
    </source>
</evidence>
<keyword evidence="1" id="KW-0812">Transmembrane</keyword>
<feature type="transmembrane region" description="Helical" evidence="1">
    <location>
        <begin position="199"/>
        <end position="217"/>
    </location>
</feature>
<feature type="transmembrane region" description="Helical" evidence="1">
    <location>
        <begin position="258"/>
        <end position="291"/>
    </location>
</feature>
<keyword evidence="1" id="KW-1133">Transmembrane helix</keyword>
<protein>
    <submittedName>
        <fullName evidence="2">Uncharacterized protein</fullName>
    </submittedName>
</protein>
<dbReference type="Proteomes" id="UP000283738">
    <property type="component" value="Unassembled WGS sequence"/>
</dbReference>
<feature type="transmembrane region" description="Helical" evidence="1">
    <location>
        <begin position="77"/>
        <end position="97"/>
    </location>
</feature>
<name>A0A3R5VZ19_9FIRM</name>
<feature type="transmembrane region" description="Helical" evidence="1">
    <location>
        <begin position="229"/>
        <end position="246"/>
    </location>
</feature>
<sequence length="328" mass="37087">MKPGFWYLSGFLTMLALYQIICVPMTLKEYSFSKLVICYSIILGILSAIALWKYAGAILIWVKEKMQWINIFRGHSFFFYMALALILGQIITLVCFMPDYAYCADDNTYITMANDTDETDMIIKVDSLTGHELSIDEVSLKYKLTSFITFMAYLARITGLHSLVIGKTILPVIIIGMAYYIQWMIGGLLFPDSRYKSEIFLFVISIVNLFMAFSNYTQTFRLMVCPWQGKAIMAVIVLPFLFYVGNKVFCEKFTIGEMILLMVTMFAAASASLMSLGIAPVMLLAIAFLNAIQKHRFMILLQAGICCVPAAIYLGMYVISILTTFGGW</sequence>
<feature type="transmembrane region" description="Helical" evidence="1">
    <location>
        <begin position="297"/>
        <end position="322"/>
    </location>
</feature>
<proteinExistence type="predicted"/>
<evidence type="ECO:0000256" key="1">
    <source>
        <dbReference type="SAM" id="Phobius"/>
    </source>
</evidence>
<dbReference type="Pfam" id="PF19554">
    <property type="entry name" value="DUF6077"/>
    <property type="match status" value="1"/>
</dbReference>
<feature type="transmembrane region" description="Helical" evidence="1">
    <location>
        <begin position="39"/>
        <end position="62"/>
    </location>
</feature>
<dbReference type="EMBL" id="QRTF01000021">
    <property type="protein sequence ID" value="RGQ48166.1"/>
    <property type="molecule type" value="Genomic_DNA"/>
</dbReference>
<dbReference type="InterPro" id="IPR045723">
    <property type="entry name" value="DUF6077"/>
</dbReference>